<reference evidence="3" key="1">
    <citation type="submission" date="2022-06" db="EMBL/GenBank/DDBJ databases">
        <title>Genome sequence of Phormidium yuhuli AB48 isolated from an industrial photobioreactor environment.</title>
        <authorList>
            <person name="Qiu Y."/>
            <person name="Noonan A.J.C."/>
            <person name="Dofher K."/>
            <person name="Koch M."/>
            <person name="Kieft B."/>
            <person name="Lin X."/>
            <person name="Ziels R.M."/>
            <person name="Hallam S.J."/>
        </authorList>
    </citation>
    <scope>NUCLEOTIDE SEQUENCE</scope>
    <source>
        <strain evidence="3">AB48</strain>
    </source>
</reference>
<evidence type="ECO:0000313" key="3">
    <source>
        <dbReference type="EMBL" id="USR92349.1"/>
    </source>
</evidence>
<organism evidence="3 4">
    <name type="scientific">Phormidium yuhuli AB48</name>
    <dbReference type="NCBI Taxonomy" id="2940671"/>
    <lineage>
        <taxon>Bacteria</taxon>
        <taxon>Bacillati</taxon>
        <taxon>Cyanobacteriota</taxon>
        <taxon>Cyanophyceae</taxon>
        <taxon>Oscillatoriophycideae</taxon>
        <taxon>Oscillatoriales</taxon>
        <taxon>Oscillatoriaceae</taxon>
        <taxon>Phormidium</taxon>
        <taxon>Phormidium yuhuli</taxon>
    </lineage>
</organism>
<feature type="chain" id="PRO_5046565001" description="Lipoprotein" evidence="2">
    <location>
        <begin position="21"/>
        <end position="289"/>
    </location>
</feature>
<evidence type="ECO:0000313" key="4">
    <source>
        <dbReference type="Proteomes" id="UP001056708"/>
    </source>
</evidence>
<keyword evidence="2" id="KW-0732">Signal</keyword>
<dbReference type="RefSeq" id="WP_252664499.1">
    <property type="nucleotide sequence ID" value="NZ_CP098611.1"/>
</dbReference>
<feature type="signal peptide" evidence="2">
    <location>
        <begin position="1"/>
        <end position="20"/>
    </location>
</feature>
<dbReference type="Proteomes" id="UP001056708">
    <property type="component" value="Chromosome"/>
</dbReference>
<dbReference type="EMBL" id="CP098611">
    <property type="protein sequence ID" value="USR92349.1"/>
    <property type="molecule type" value="Genomic_DNA"/>
</dbReference>
<gene>
    <name evidence="3" type="ORF">NEA10_06400</name>
</gene>
<dbReference type="PROSITE" id="PS51257">
    <property type="entry name" value="PROKAR_LIPOPROTEIN"/>
    <property type="match status" value="1"/>
</dbReference>
<protein>
    <recommendedName>
        <fullName evidence="5">Lipoprotein</fullName>
    </recommendedName>
</protein>
<keyword evidence="4" id="KW-1185">Reference proteome</keyword>
<sequence length="289" mass="31238">MKYRKTFTLSFLTLALSLGACNTVPENPIASHGANQESPSEPVNSPDPGPSPSPPPTESPPPASEDEEDSLAVSPPQDTPSADESAPAPSPPPPWEQNLPEVATIEETQVGDLMCYVTVTDLRGNTSVIGAEYQICDNEDQFLRQTLGLAYTERTVADCESNEPCGRTRQTMLLSDLISIGKDWYVLSDGTWRVMVGQMETWDGVNNTGELTYYGCDDENNCLALEGGVVSCRRGVCGYGWEQGDYLYSLATPIVEDGGAPATLRVFHQGEEILTVPNMEVVNSKINPS</sequence>
<feature type="compositionally biased region" description="Pro residues" evidence="1">
    <location>
        <begin position="45"/>
        <end position="63"/>
    </location>
</feature>
<evidence type="ECO:0008006" key="5">
    <source>
        <dbReference type="Google" id="ProtNLM"/>
    </source>
</evidence>
<evidence type="ECO:0000256" key="1">
    <source>
        <dbReference type="SAM" id="MobiDB-lite"/>
    </source>
</evidence>
<accession>A0ABY5AVU8</accession>
<feature type="region of interest" description="Disordered" evidence="1">
    <location>
        <begin position="27"/>
        <end position="98"/>
    </location>
</feature>
<proteinExistence type="predicted"/>
<name>A0ABY5AVU8_9CYAN</name>
<evidence type="ECO:0000256" key="2">
    <source>
        <dbReference type="SAM" id="SignalP"/>
    </source>
</evidence>